<dbReference type="GO" id="GO:0003824">
    <property type="term" value="F:catalytic activity"/>
    <property type="evidence" value="ECO:0007669"/>
    <property type="project" value="InterPro"/>
</dbReference>
<feature type="domain" description="FAD-binding PCMH-type" evidence="5">
    <location>
        <begin position="31"/>
        <end position="218"/>
    </location>
</feature>
<dbReference type="SUPFAM" id="SSF56176">
    <property type="entry name" value="FAD-binding/transporter-associated domain-like"/>
    <property type="match status" value="1"/>
</dbReference>
<dbReference type="OrthoDB" id="9811557at2"/>
<dbReference type="InterPro" id="IPR036318">
    <property type="entry name" value="FAD-bd_PCMH-like_sf"/>
</dbReference>
<gene>
    <name evidence="6" type="ORF">SAMN05443999_10170</name>
</gene>
<dbReference type="SUPFAM" id="SSF55103">
    <property type="entry name" value="FAD-linked oxidases, C-terminal domain"/>
    <property type="match status" value="1"/>
</dbReference>
<comment type="similarity">
    <text evidence="2">Belongs to the FAD-binding oxidoreductase/transferase type 4 family.</text>
</comment>
<dbReference type="PANTHER" id="PTHR43716">
    <property type="entry name" value="D-2-HYDROXYGLUTARATE DEHYDROGENASE, MITOCHONDRIAL"/>
    <property type="match status" value="1"/>
</dbReference>
<name>A0A1H7FG38_9RHOB</name>
<dbReference type="InterPro" id="IPR006094">
    <property type="entry name" value="Oxid_FAD_bind_N"/>
</dbReference>
<dbReference type="STRING" id="1287727.SAMN05443999_10170"/>
<proteinExistence type="inferred from homology"/>
<dbReference type="InterPro" id="IPR016167">
    <property type="entry name" value="FAD-bd_PCMH_sub1"/>
</dbReference>
<evidence type="ECO:0000313" key="6">
    <source>
        <dbReference type="EMBL" id="SEK24958.1"/>
    </source>
</evidence>
<keyword evidence="7" id="KW-1185">Reference proteome</keyword>
<dbReference type="InterPro" id="IPR004113">
    <property type="entry name" value="FAD-bd_oxidored_4_C"/>
</dbReference>
<comment type="cofactor">
    <cofactor evidence="1">
        <name>FAD</name>
        <dbReference type="ChEBI" id="CHEBI:57692"/>
    </cofactor>
</comment>
<evidence type="ECO:0000256" key="3">
    <source>
        <dbReference type="ARBA" id="ARBA00022630"/>
    </source>
</evidence>
<dbReference type="Proteomes" id="UP000199582">
    <property type="component" value="Unassembled WGS sequence"/>
</dbReference>
<dbReference type="InterPro" id="IPR051264">
    <property type="entry name" value="FAD-oxidored/transferase_4"/>
</dbReference>
<evidence type="ECO:0000259" key="5">
    <source>
        <dbReference type="PROSITE" id="PS51387"/>
    </source>
</evidence>
<sequence length="475" mass="50937">MTLRSASPDFITALRERLPAHSFRDATPAYLEEPRGRWAGQGVVIAPDSTDDVAEVVRACTQARVPVVPYGGGTGLVGGQISPDGPLPVILSLERMRAVRGIWPEENVIVVEAGAILQDVHTAAAEVDRLFPLSIAAKGSARIGGNLATNAGGVNVLRYGNARDLCLGLEAVLPDGQIWHGLKRLRKDNTGYDLRNLLIGSEGTLGVITAAALKLFARPAGEGTALMVVQSPRAALDLLALARAQMGEGVSAFEIMHGQGLEFLAETLPDIRQPFADPPEWFVLIDVGLALGLDPTSALETLFSDALEAGLVSDGMIAQSEAQRHQFWEVREQIPEANRRIGSVSSHDISLPMSEIPEFIIRGQEVVARIGAFRINCFGHLGDGNLHYNVFPIPGRTRADHLAERDDIKRALHDLVHEMGGSVSAEHGIGRLKVGDLERYGDPAKLSAMRAIKEALDPLGVMNPGVVLRDQPQVG</sequence>
<organism evidence="6 7">
    <name type="scientific">Roseovarius azorensis</name>
    <dbReference type="NCBI Taxonomy" id="1287727"/>
    <lineage>
        <taxon>Bacteria</taxon>
        <taxon>Pseudomonadati</taxon>
        <taxon>Pseudomonadota</taxon>
        <taxon>Alphaproteobacteria</taxon>
        <taxon>Rhodobacterales</taxon>
        <taxon>Roseobacteraceae</taxon>
        <taxon>Roseovarius</taxon>
    </lineage>
</organism>
<dbReference type="InterPro" id="IPR016171">
    <property type="entry name" value="Vanillyl_alc_oxidase_C-sub2"/>
</dbReference>
<accession>A0A1H7FG38</accession>
<dbReference type="PROSITE" id="PS51387">
    <property type="entry name" value="FAD_PCMH"/>
    <property type="match status" value="1"/>
</dbReference>
<dbReference type="Pfam" id="PF02913">
    <property type="entry name" value="FAD-oxidase_C"/>
    <property type="match status" value="1"/>
</dbReference>
<dbReference type="Gene3D" id="3.30.70.2740">
    <property type="match status" value="1"/>
</dbReference>
<dbReference type="GO" id="GO:0022904">
    <property type="term" value="P:respiratory electron transport chain"/>
    <property type="evidence" value="ECO:0007669"/>
    <property type="project" value="TreeGrafter"/>
</dbReference>
<evidence type="ECO:0000256" key="4">
    <source>
        <dbReference type="ARBA" id="ARBA00022827"/>
    </source>
</evidence>
<dbReference type="EMBL" id="FOAG01000001">
    <property type="protein sequence ID" value="SEK24958.1"/>
    <property type="molecule type" value="Genomic_DNA"/>
</dbReference>
<dbReference type="AlphaFoldDB" id="A0A1H7FG38"/>
<dbReference type="Gene3D" id="3.30.465.10">
    <property type="match status" value="1"/>
</dbReference>
<dbReference type="InterPro" id="IPR016166">
    <property type="entry name" value="FAD-bd_PCMH"/>
</dbReference>
<keyword evidence="3" id="KW-0285">Flavoprotein</keyword>
<dbReference type="Gene3D" id="1.10.45.10">
    <property type="entry name" value="Vanillyl-alcohol Oxidase, Chain A, domain 4"/>
    <property type="match status" value="1"/>
</dbReference>
<dbReference type="GO" id="GO:0071949">
    <property type="term" value="F:FAD binding"/>
    <property type="evidence" value="ECO:0007669"/>
    <property type="project" value="InterPro"/>
</dbReference>
<dbReference type="Gene3D" id="3.30.70.2190">
    <property type="match status" value="1"/>
</dbReference>
<dbReference type="FunFam" id="1.10.45.10:FF:000001">
    <property type="entry name" value="D-lactate dehydrogenase mitochondrial"/>
    <property type="match status" value="1"/>
</dbReference>
<dbReference type="InterPro" id="IPR016169">
    <property type="entry name" value="FAD-bd_PCMH_sub2"/>
</dbReference>
<dbReference type="PANTHER" id="PTHR43716:SF2">
    <property type="entry name" value="BLL6224 PROTEIN"/>
    <property type="match status" value="1"/>
</dbReference>
<evidence type="ECO:0000256" key="2">
    <source>
        <dbReference type="ARBA" id="ARBA00008000"/>
    </source>
</evidence>
<evidence type="ECO:0000313" key="7">
    <source>
        <dbReference type="Proteomes" id="UP000199582"/>
    </source>
</evidence>
<dbReference type="Gene3D" id="3.30.43.10">
    <property type="entry name" value="Uridine Diphospho-n-acetylenolpyruvylglucosamine Reductase, domain 2"/>
    <property type="match status" value="1"/>
</dbReference>
<dbReference type="RefSeq" id="WP_093030307.1">
    <property type="nucleotide sequence ID" value="NZ_FOAG01000001.1"/>
</dbReference>
<reference evidence="6 7" key="1">
    <citation type="submission" date="2016-10" db="EMBL/GenBank/DDBJ databases">
        <authorList>
            <person name="de Groot N.N."/>
        </authorList>
    </citation>
    <scope>NUCLEOTIDE SEQUENCE [LARGE SCALE GENOMIC DNA]</scope>
    <source>
        <strain evidence="6 7">DSM 100674</strain>
    </source>
</reference>
<evidence type="ECO:0000256" key="1">
    <source>
        <dbReference type="ARBA" id="ARBA00001974"/>
    </source>
</evidence>
<dbReference type="Pfam" id="PF01565">
    <property type="entry name" value="FAD_binding_4"/>
    <property type="match status" value="1"/>
</dbReference>
<keyword evidence="4" id="KW-0274">FAD</keyword>
<dbReference type="InterPro" id="IPR016164">
    <property type="entry name" value="FAD-linked_Oxase-like_C"/>
</dbReference>
<protein>
    <submittedName>
        <fullName evidence="6">FAD/FMN-containing dehydrogenase</fullName>
    </submittedName>
</protein>